<dbReference type="EMBL" id="BAABAL010000017">
    <property type="protein sequence ID" value="GAA4017971.1"/>
    <property type="molecule type" value="Genomic_DNA"/>
</dbReference>
<evidence type="ECO:0000313" key="2">
    <source>
        <dbReference type="Proteomes" id="UP001501747"/>
    </source>
</evidence>
<dbReference type="Proteomes" id="UP001501747">
    <property type="component" value="Unassembled WGS sequence"/>
</dbReference>
<evidence type="ECO:0000313" key="1">
    <source>
        <dbReference type="EMBL" id="GAA4017971.1"/>
    </source>
</evidence>
<comment type="caution">
    <text evidence="1">The sequence shown here is derived from an EMBL/GenBank/DDBJ whole genome shotgun (WGS) entry which is preliminary data.</text>
</comment>
<reference evidence="2" key="1">
    <citation type="journal article" date="2019" name="Int. J. Syst. Evol. Microbiol.">
        <title>The Global Catalogue of Microorganisms (GCM) 10K type strain sequencing project: providing services to taxonomists for standard genome sequencing and annotation.</title>
        <authorList>
            <consortium name="The Broad Institute Genomics Platform"/>
            <consortium name="The Broad Institute Genome Sequencing Center for Infectious Disease"/>
            <person name="Wu L."/>
            <person name="Ma J."/>
        </authorList>
    </citation>
    <scope>NUCLEOTIDE SEQUENCE [LARGE SCALE GENOMIC DNA]</scope>
    <source>
        <strain evidence="2">JCM 17342</strain>
    </source>
</reference>
<organism evidence="1 2">
    <name type="scientific">Allokutzneria multivorans</name>
    <dbReference type="NCBI Taxonomy" id="1142134"/>
    <lineage>
        <taxon>Bacteria</taxon>
        <taxon>Bacillati</taxon>
        <taxon>Actinomycetota</taxon>
        <taxon>Actinomycetes</taxon>
        <taxon>Pseudonocardiales</taxon>
        <taxon>Pseudonocardiaceae</taxon>
        <taxon>Allokutzneria</taxon>
    </lineage>
</organism>
<accession>A0ABP7SXK1</accession>
<proteinExistence type="predicted"/>
<evidence type="ECO:0008006" key="3">
    <source>
        <dbReference type="Google" id="ProtNLM"/>
    </source>
</evidence>
<sequence length="120" mass="12822">MDSFRGAVFAVHVAVVQVVDVVTVQDRVVPAAGAVRVLVGLRGAVVECRAHGRSSGPGDRVDHLEGTNPHMRTIACLIESRTRHDRVKTGAREALPGTACVPESRVGGREQGRYACELLK</sequence>
<name>A0ABP7SXK1_9PSEU</name>
<keyword evidence="2" id="KW-1185">Reference proteome</keyword>
<protein>
    <recommendedName>
        <fullName evidence="3">Secreted protein</fullName>
    </recommendedName>
</protein>
<gene>
    <name evidence="1" type="ORF">GCM10022247_46730</name>
</gene>